<gene>
    <name evidence="1" type="ORF">DFQ50_104239</name>
</gene>
<protein>
    <submittedName>
        <fullName evidence="1">Signal transduction protein PmrD</fullName>
    </submittedName>
</protein>
<accession>A0ABX9FX85</accession>
<dbReference type="InterPro" id="IPR038679">
    <property type="entry name" value="PmrD_sf"/>
</dbReference>
<sequence>MEWQVVDILKTEKTDIFSVITQCGKIKTITKIKSAFSINKGDVLTPTLNATYYINNNKDRTIVILSSVCFSSEAWAALKLS</sequence>
<name>A0ABX9FX85_9ENTR</name>
<dbReference type="Pfam" id="PF11183">
    <property type="entry name" value="PmrD"/>
    <property type="match status" value="1"/>
</dbReference>
<keyword evidence="2" id="KW-1185">Reference proteome</keyword>
<comment type="caution">
    <text evidence="1">The sequence shown here is derived from an EMBL/GenBank/DDBJ whole genome shotgun (WGS) entry which is preliminary data.</text>
</comment>
<dbReference type="EMBL" id="QNRL01000004">
    <property type="protein sequence ID" value="RBP11711.1"/>
    <property type="molecule type" value="Genomic_DNA"/>
</dbReference>
<dbReference type="Gene3D" id="2.40.50.650">
    <property type="match status" value="1"/>
</dbReference>
<dbReference type="RefSeq" id="WP_113857957.1">
    <property type="nucleotide sequence ID" value="NZ_QNRL01000004.1"/>
</dbReference>
<evidence type="ECO:0000313" key="1">
    <source>
        <dbReference type="EMBL" id="RBP11711.1"/>
    </source>
</evidence>
<proteinExistence type="predicted"/>
<reference evidence="1 2" key="1">
    <citation type="submission" date="2018-06" db="EMBL/GenBank/DDBJ databases">
        <title>Genomic Encyclopedia of Type Strains, Phase IV (KMG-IV): sequencing the most valuable type-strain genomes for metagenomic binning, comparative biology and taxonomic classification.</title>
        <authorList>
            <person name="Goeker M."/>
        </authorList>
    </citation>
    <scope>NUCLEOTIDE SEQUENCE [LARGE SCALE GENOMIC DNA]</scope>
    <source>
        <strain evidence="1 2">DSM 27453</strain>
    </source>
</reference>
<organism evidence="1 2">
    <name type="scientific">Pseudocitrobacter faecalis</name>
    <dbReference type="NCBI Taxonomy" id="1398493"/>
    <lineage>
        <taxon>Bacteria</taxon>
        <taxon>Pseudomonadati</taxon>
        <taxon>Pseudomonadota</taxon>
        <taxon>Gammaproteobacteria</taxon>
        <taxon>Enterobacterales</taxon>
        <taxon>Enterobacteriaceae</taxon>
        <taxon>Pseudocitrobacter</taxon>
    </lineage>
</organism>
<evidence type="ECO:0000313" key="2">
    <source>
        <dbReference type="Proteomes" id="UP000253201"/>
    </source>
</evidence>
<dbReference type="Proteomes" id="UP000253201">
    <property type="component" value="Unassembled WGS sequence"/>
</dbReference>
<dbReference type="InterPro" id="IPR044854">
    <property type="entry name" value="IraM/PmrD"/>
</dbReference>